<protein>
    <submittedName>
        <fullName evidence="2">Uncharacterized protein</fullName>
    </submittedName>
</protein>
<dbReference type="AlphaFoldDB" id="A0ABD3GL71"/>
<accession>A0ABD3GL71</accession>
<reference evidence="2 3" key="1">
    <citation type="submission" date="2024-09" db="EMBL/GenBank/DDBJ databases">
        <title>Chromosome-scale assembly of Riccia sorocarpa.</title>
        <authorList>
            <person name="Paukszto L."/>
        </authorList>
    </citation>
    <scope>NUCLEOTIDE SEQUENCE [LARGE SCALE GENOMIC DNA]</scope>
    <source>
        <strain evidence="2">LP-2024</strain>
        <tissue evidence="2">Aerial parts of the thallus</tissue>
    </source>
</reference>
<feature type="compositionally biased region" description="Basic and acidic residues" evidence="1">
    <location>
        <begin position="127"/>
        <end position="139"/>
    </location>
</feature>
<proteinExistence type="predicted"/>
<feature type="region of interest" description="Disordered" evidence="1">
    <location>
        <begin position="88"/>
        <end position="148"/>
    </location>
</feature>
<organism evidence="2 3">
    <name type="scientific">Riccia sorocarpa</name>
    <dbReference type="NCBI Taxonomy" id="122646"/>
    <lineage>
        <taxon>Eukaryota</taxon>
        <taxon>Viridiplantae</taxon>
        <taxon>Streptophyta</taxon>
        <taxon>Embryophyta</taxon>
        <taxon>Marchantiophyta</taxon>
        <taxon>Marchantiopsida</taxon>
        <taxon>Marchantiidae</taxon>
        <taxon>Marchantiales</taxon>
        <taxon>Ricciaceae</taxon>
        <taxon>Riccia</taxon>
    </lineage>
</organism>
<evidence type="ECO:0000256" key="1">
    <source>
        <dbReference type="SAM" id="MobiDB-lite"/>
    </source>
</evidence>
<name>A0ABD3GL71_9MARC</name>
<evidence type="ECO:0000313" key="3">
    <source>
        <dbReference type="Proteomes" id="UP001633002"/>
    </source>
</evidence>
<dbReference type="Proteomes" id="UP001633002">
    <property type="component" value="Unassembled WGS sequence"/>
</dbReference>
<evidence type="ECO:0000313" key="2">
    <source>
        <dbReference type="EMBL" id="KAL3679950.1"/>
    </source>
</evidence>
<keyword evidence="3" id="KW-1185">Reference proteome</keyword>
<comment type="caution">
    <text evidence="2">The sequence shown here is derived from an EMBL/GenBank/DDBJ whole genome shotgun (WGS) entry which is preliminary data.</text>
</comment>
<feature type="compositionally biased region" description="Polar residues" evidence="1">
    <location>
        <begin position="111"/>
        <end position="124"/>
    </location>
</feature>
<gene>
    <name evidence="2" type="ORF">R1sor_022906</name>
</gene>
<sequence>MASSTWLKDLALSADLMEYESWTVLRLLILSNHGTQERRTNLLRALDSLEENKTSKDDFLEALVRELGYKEAGSLVLELYHTMEIHRQRGATRRISSTAESDGLAQELQRRNGNIGSELPSSSESDTEGKGSELRRNEELPATSESQT</sequence>
<dbReference type="EMBL" id="JBJQOH010000007">
    <property type="protein sequence ID" value="KAL3679950.1"/>
    <property type="molecule type" value="Genomic_DNA"/>
</dbReference>